<dbReference type="EC" id="3.1.3.48" evidence="2"/>
<protein>
    <recommendedName>
        <fullName evidence="2">protein-tyrosine-phosphatase</fullName>
        <ecNumber evidence="2">3.1.3.48</ecNumber>
    </recommendedName>
</protein>
<keyword evidence="4" id="KW-0904">Protein phosphatase</keyword>
<evidence type="ECO:0000256" key="1">
    <source>
        <dbReference type="ARBA" id="ARBA00011063"/>
    </source>
</evidence>
<comment type="caution">
    <text evidence="6">The sequence shown here is derived from an EMBL/GenBank/DDBJ whole genome shotgun (WGS) entry which is preliminary data.</text>
</comment>
<name>A0ABW9ZX20_9BACT</name>
<evidence type="ECO:0000256" key="2">
    <source>
        <dbReference type="ARBA" id="ARBA00013064"/>
    </source>
</evidence>
<gene>
    <name evidence="6" type="ORF">GWC95_17305</name>
</gene>
<dbReference type="CDD" id="cd16343">
    <property type="entry name" value="LMWPTP"/>
    <property type="match status" value="1"/>
</dbReference>
<evidence type="ECO:0000313" key="6">
    <source>
        <dbReference type="EMBL" id="NCI51685.1"/>
    </source>
</evidence>
<evidence type="ECO:0000256" key="4">
    <source>
        <dbReference type="ARBA" id="ARBA00022912"/>
    </source>
</evidence>
<feature type="domain" description="Phosphotyrosine protein phosphatase I" evidence="5">
    <location>
        <begin position="2"/>
        <end position="145"/>
    </location>
</feature>
<keyword evidence="3" id="KW-0378">Hydrolase</keyword>
<accession>A0ABW9ZX20</accession>
<dbReference type="InterPro" id="IPR023485">
    <property type="entry name" value="Ptyr_pPase"/>
</dbReference>
<proteinExistence type="inferred from homology"/>
<dbReference type="PANTHER" id="PTHR11717:SF7">
    <property type="entry name" value="LOW MOLECULAR WEIGHT PHOSPHOTYROSINE PROTEIN PHOSPHATASE"/>
    <property type="match status" value="1"/>
</dbReference>
<keyword evidence="7" id="KW-1185">Reference proteome</keyword>
<dbReference type="InterPro" id="IPR017867">
    <property type="entry name" value="Tyr_phospatase_low_mol_wt"/>
</dbReference>
<dbReference type="InterPro" id="IPR036196">
    <property type="entry name" value="Ptyr_pPase_sf"/>
</dbReference>
<reference evidence="6 7" key="1">
    <citation type="submission" date="2020-01" db="EMBL/GenBank/DDBJ databases">
        <title>Genome analysis.</title>
        <authorList>
            <person name="Wu S."/>
            <person name="Wang G."/>
        </authorList>
    </citation>
    <scope>NUCLEOTIDE SEQUENCE [LARGE SCALE GENOMIC DNA]</scope>
    <source>
        <strain evidence="6 7">SYL130</strain>
    </source>
</reference>
<dbReference type="SUPFAM" id="SSF52788">
    <property type="entry name" value="Phosphotyrosine protein phosphatases I"/>
    <property type="match status" value="1"/>
</dbReference>
<dbReference type="EMBL" id="JAACJS010000015">
    <property type="protein sequence ID" value="NCI51685.1"/>
    <property type="molecule type" value="Genomic_DNA"/>
</dbReference>
<dbReference type="PRINTS" id="PR00719">
    <property type="entry name" value="LMWPTPASE"/>
</dbReference>
<organism evidence="6 7">
    <name type="scientific">Sediminibacterium roseum</name>
    <dbReference type="NCBI Taxonomy" id="1978412"/>
    <lineage>
        <taxon>Bacteria</taxon>
        <taxon>Pseudomonadati</taxon>
        <taxon>Bacteroidota</taxon>
        <taxon>Chitinophagia</taxon>
        <taxon>Chitinophagales</taxon>
        <taxon>Chitinophagaceae</taxon>
        <taxon>Sediminibacterium</taxon>
    </lineage>
</organism>
<comment type="similarity">
    <text evidence="1">Belongs to the low molecular weight phosphotyrosine protein phosphatase family.</text>
</comment>
<dbReference type="SMART" id="SM00226">
    <property type="entry name" value="LMWPc"/>
    <property type="match status" value="1"/>
</dbReference>
<dbReference type="InterPro" id="IPR050438">
    <property type="entry name" value="LMW_PTPase"/>
</dbReference>
<sequence length="149" mass="16567">MVCLGNICRSPLAEGILRQKAAAAGLDWQIDSAGTAGYHVGEQPHKLSQKVALVNGVDISGQRCRQFTADDLLAYDRIFVMDLENLAEVKRIGADNWDEHKVSLVLEPLHPGAGKEVPDPWYGTEKDYHHVWEMLSEACDKIIKEATNR</sequence>
<evidence type="ECO:0000313" key="7">
    <source>
        <dbReference type="Proteomes" id="UP000753802"/>
    </source>
</evidence>
<evidence type="ECO:0000259" key="5">
    <source>
        <dbReference type="SMART" id="SM00226"/>
    </source>
</evidence>
<evidence type="ECO:0000256" key="3">
    <source>
        <dbReference type="ARBA" id="ARBA00022801"/>
    </source>
</evidence>
<dbReference type="Pfam" id="PF01451">
    <property type="entry name" value="LMWPc"/>
    <property type="match status" value="1"/>
</dbReference>
<dbReference type="Proteomes" id="UP000753802">
    <property type="component" value="Unassembled WGS sequence"/>
</dbReference>
<dbReference type="PANTHER" id="PTHR11717">
    <property type="entry name" value="LOW MOLECULAR WEIGHT PROTEIN TYROSINE PHOSPHATASE"/>
    <property type="match status" value="1"/>
</dbReference>
<dbReference type="Gene3D" id="3.40.50.2300">
    <property type="match status" value="1"/>
</dbReference>